<accession>A0A1M5LM94</accession>
<dbReference type="Proteomes" id="UP000242329">
    <property type="component" value="Unassembled WGS sequence"/>
</dbReference>
<dbReference type="CDD" id="cd10551">
    <property type="entry name" value="PsrB"/>
    <property type="match status" value="1"/>
</dbReference>
<keyword evidence="1" id="KW-0004">4Fe-4S</keyword>
<dbReference type="InterPro" id="IPR017900">
    <property type="entry name" value="4Fe4S_Fe_S_CS"/>
</dbReference>
<keyword evidence="7" id="KW-1185">Reference proteome</keyword>
<keyword evidence="4" id="KW-0411">Iron-sulfur</keyword>
<feature type="domain" description="4Fe-4S ferredoxin-type" evidence="5">
    <location>
        <begin position="49"/>
        <end position="82"/>
    </location>
</feature>
<dbReference type="PANTHER" id="PTHR43177:SF3">
    <property type="entry name" value="PROTEIN NRFC HOMOLOG"/>
    <property type="match status" value="1"/>
</dbReference>
<feature type="domain" description="4Fe-4S ferredoxin-type" evidence="5">
    <location>
        <begin position="83"/>
        <end position="112"/>
    </location>
</feature>
<keyword evidence="2" id="KW-0479">Metal-binding</keyword>
<evidence type="ECO:0000259" key="5">
    <source>
        <dbReference type="PROSITE" id="PS51379"/>
    </source>
</evidence>
<gene>
    <name evidence="6" type="ORF">SAMN02745221_00693</name>
</gene>
<dbReference type="InterPro" id="IPR050954">
    <property type="entry name" value="ET_IronSulfur_Cluster-Binding"/>
</dbReference>
<sequence length="185" mass="20847">MAKKRWGKIVDLNKCVGCHACSVACIAENKVEEGKYRTKIIEHEEGVFPNVYKYTEKWSCNHCQHAPCVDACPTKASHYTEWGTVEVKPELCIGCGYCVLACPYRVRIMNERKHGGLPEKCTLCVHLLEKGKKPACETSCIAGAIITGDLNDPHSEINQWMAKGAVERRPDLMTHPNVFIIPYRR</sequence>
<evidence type="ECO:0000313" key="6">
    <source>
        <dbReference type="EMBL" id="SHG65769.1"/>
    </source>
</evidence>
<protein>
    <submittedName>
        <fullName evidence="6">4Fe-4S dicluster domain-containing protein</fullName>
    </submittedName>
</protein>
<dbReference type="EMBL" id="FQWY01000008">
    <property type="protein sequence ID" value="SHG65769.1"/>
    <property type="molecule type" value="Genomic_DNA"/>
</dbReference>
<keyword evidence="3" id="KW-0408">Iron</keyword>
<evidence type="ECO:0000313" key="7">
    <source>
        <dbReference type="Proteomes" id="UP000242329"/>
    </source>
</evidence>
<dbReference type="GO" id="GO:0051539">
    <property type="term" value="F:4 iron, 4 sulfur cluster binding"/>
    <property type="evidence" value="ECO:0007669"/>
    <property type="project" value="UniProtKB-KW"/>
</dbReference>
<dbReference type="InterPro" id="IPR017896">
    <property type="entry name" value="4Fe4S_Fe-S-bd"/>
</dbReference>
<dbReference type="Gene3D" id="3.30.70.20">
    <property type="match status" value="2"/>
</dbReference>
<dbReference type="RefSeq" id="WP_073090057.1">
    <property type="nucleotide sequence ID" value="NZ_FQWY01000008.1"/>
</dbReference>
<organism evidence="6 7">
    <name type="scientific">Thermosyntropha lipolytica DSM 11003</name>
    <dbReference type="NCBI Taxonomy" id="1123382"/>
    <lineage>
        <taxon>Bacteria</taxon>
        <taxon>Bacillati</taxon>
        <taxon>Bacillota</taxon>
        <taxon>Clostridia</taxon>
        <taxon>Eubacteriales</taxon>
        <taxon>Syntrophomonadaceae</taxon>
        <taxon>Thermosyntropha</taxon>
    </lineage>
</organism>
<proteinExistence type="predicted"/>
<dbReference type="AlphaFoldDB" id="A0A1M5LM94"/>
<name>A0A1M5LM94_9FIRM</name>
<dbReference type="GO" id="GO:0046872">
    <property type="term" value="F:metal ion binding"/>
    <property type="evidence" value="ECO:0007669"/>
    <property type="project" value="UniProtKB-KW"/>
</dbReference>
<evidence type="ECO:0000256" key="1">
    <source>
        <dbReference type="ARBA" id="ARBA00022485"/>
    </source>
</evidence>
<dbReference type="PROSITE" id="PS00198">
    <property type="entry name" value="4FE4S_FER_1"/>
    <property type="match status" value="1"/>
</dbReference>
<feature type="domain" description="4Fe-4S ferredoxin-type" evidence="5">
    <location>
        <begin position="6"/>
        <end position="36"/>
    </location>
</feature>
<dbReference type="STRING" id="1123382.SAMN02745221_00693"/>
<evidence type="ECO:0000256" key="2">
    <source>
        <dbReference type="ARBA" id="ARBA00022723"/>
    </source>
</evidence>
<dbReference type="Pfam" id="PF13247">
    <property type="entry name" value="Fer4_11"/>
    <property type="match status" value="1"/>
</dbReference>
<evidence type="ECO:0000256" key="4">
    <source>
        <dbReference type="ARBA" id="ARBA00023014"/>
    </source>
</evidence>
<evidence type="ECO:0000256" key="3">
    <source>
        <dbReference type="ARBA" id="ARBA00023004"/>
    </source>
</evidence>
<dbReference type="OrthoDB" id="9810688at2"/>
<reference evidence="7" key="1">
    <citation type="submission" date="2016-11" db="EMBL/GenBank/DDBJ databases">
        <authorList>
            <person name="Varghese N."/>
            <person name="Submissions S."/>
        </authorList>
    </citation>
    <scope>NUCLEOTIDE SEQUENCE [LARGE SCALE GENOMIC DNA]</scope>
    <source>
        <strain evidence="7">DSM 11003</strain>
    </source>
</reference>
<dbReference type="PANTHER" id="PTHR43177">
    <property type="entry name" value="PROTEIN NRFC"/>
    <property type="match status" value="1"/>
</dbReference>
<dbReference type="SUPFAM" id="SSF54862">
    <property type="entry name" value="4Fe-4S ferredoxins"/>
    <property type="match status" value="1"/>
</dbReference>
<dbReference type="PROSITE" id="PS51379">
    <property type="entry name" value="4FE4S_FER_2"/>
    <property type="match status" value="3"/>
</dbReference>